<name>A0ABD7V6J6_9ACTN</name>
<feature type="transmembrane region" description="Helical" evidence="6">
    <location>
        <begin position="357"/>
        <end position="376"/>
    </location>
</feature>
<keyword evidence="4 6" id="KW-1133">Transmembrane helix</keyword>
<comment type="caution">
    <text evidence="7">The sequence shown here is derived from an EMBL/GenBank/DDBJ whole genome shotgun (WGS) entry which is preliminary data.</text>
</comment>
<evidence type="ECO:0000256" key="2">
    <source>
        <dbReference type="ARBA" id="ARBA00022448"/>
    </source>
</evidence>
<evidence type="ECO:0000256" key="6">
    <source>
        <dbReference type="RuleBase" id="RU363058"/>
    </source>
</evidence>
<comment type="similarity">
    <text evidence="6">Belongs to the inorganic phosphate transporter (PiT) (TC 2.A.20) family.</text>
</comment>
<organism evidence="7 8">
    <name type="scientific">Gordonia paraffinivorans</name>
    <dbReference type="NCBI Taxonomy" id="175628"/>
    <lineage>
        <taxon>Bacteria</taxon>
        <taxon>Bacillati</taxon>
        <taxon>Actinomycetota</taxon>
        <taxon>Actinomycetes</taxon>
        <taxon>Mycobacteriales</taxon>
        <taxon>Gordoniaceae</taxon>
        <taxon>Gordonia</taxon>
    </lineage>
</organism>
<evidence type="ECO:0000256" key="4">
    <source>
        <dbReference type="ARBA" id="ARBA00022989"/>
    </source>
</evidence>
<feature type="transmembrane region" description="Helical" evidence="6">
    <location>
        <begin position="239"/>
        <end position="263"/>
    </location>
</feature>
<dbReference type="GO" id="GO:0006817">
    <property type="term" value="P:phosphate ion transport"/>
    <property type="evidence" value="ECO:0007669"/>
    <property type="project" value="UniProtKB-KW"/>
</dbReference>
<dbReference type="PANTHER" id="PTHR11101">
    <property type="entry name" value="PHOSPHATE TRANSPORTER"/>
    <property type="match status" value="1"/>
</dbReference>
<feature type="transmembrane region" description="Helical" evidence="6">
    <location>
        <begin position="128"/>
        <end position="149"/>
    </location>
</feature>
<proteinExistence type="inferred from homology"/>
<comment type="subcellular location">
    <subcellularLocation>
        <location evidence="1 6">Membrane</location>
        <topology evidence="1 6">Multi-pass membrane protein</topology>
    </subcellularLocation>
</comment>
<evidence type="ECO:0000256" key="3">
    <source>
        <dbReference type="ARBA" id="ARBA00022692"/>
    </source>
</evidence>
<dbReference type="GO" id="GO:0016020">
    <property type="term" value="C:membrane"/>
    <property type="evidence" value="ECO:0007669"/>
    <property type="project" value="UniProtKB-SubCell"/>
</dbReference>
<protein>
    <recommendedName>
        <fullName evidence="6">Phosphate transporter</fullName>
    </recommendedName>
</protein>
<evidence type="ECO:0000256" key="1">
    <source>
        <dbReference type="ARBA" id="ARBA00004141"/>
    </source>
</evidence>
<gene>
    <name evidence="7" type="primary">pitA_2</name>
    <name evidence="7" type="ORF">NCTC8139_03394</name>
</gene>
<reference evidence="7 8" key="1">
    <citation type="submission" date="2019-02" db="EMBL/GenBank/DDBJ databases">
        <authorList>
            <consortium name="Pathogen Informatics"/>
        </authorList>
    </citation>
    <scope>NUCLEOTIDE SEQUENCE [LARGE SCALE GENOMIC DNA]</scope>
    <source>
        <strain evidence="7 8">3012STDY6756503</strain>
    </source>
</reference>
<evidence type="ECO:0000313" key="8">
    <source>
        <dbReference type="Proteomes" id="UP000360750"/>
    </source>
</evidence>
<dbReference type="PANTHER" id="PTHR11101:SF54">
    <property type="entry name" value="LOW-AFFINITY INORGANIC PHOSPHATE TRANSPORTER-RELATED"/>
    <property type="match status" value="1"/>
</dbReference>
<dbReference type="Pfam" id="PF01384">
    <property type="entry name" value="PHO4"/>
    <property type="match status" value="1"/>
</dbReference>
<keyword evidence="6" id="KW-0592">Phosphate transport</keyword>
<keyword evidence="3 6" id="KW-0812">Transmembrane</keyword>
<evidence type="ECO:0000313" key="7">
    <source>
        <dbReference type="EMBL" id="VFA89826.1"/>
    </source>
</evidence>
<dbReference type="AlphaFoldDB" id="A0ABD7V6J6"/>
<accession>A0ABD7V6J6</accession>
<feature type="transmembrane region" description="Helical" evidence="6">
    <location>
        <begin position="155"/>
        <end position="180"/>
    </location>
</feature>
<sequence length="429" mass="43397">MMKDMSGETLILVLLVITALGFDFTNGFHDTGNAMATSIATGALKPKVAVALSATLNLVGAFLSVEVAATITKEVLNIQQTSGDDAGQIVAGLTPTTALLIIFAGLIGGILWNLFTWLFGLPSSSSHALFGGLIGSGIAAIGLSGVNWHGVFAKIIVPALLAPVIACVVAACGTWLVFAITRRIAEGRKEQGFRYGQIASASLVSLAHGTGDAQKTMGVIAMALIVTGHLDASTVSHGLPLWVVASCAAAIAIGTYLGGWRIIRTLGKGLVEISSPQGMAAEASSAAIILTSSAAGMALSTTQVATGSILGSGVGKRGAQVRWAVAGRMAVAWLTTLPAAGLVGAASFYIAHLLGNVAGGIAIFVLLVAASAYMYWRAQQNKIDAGNVNDDWDETTGSIVPADLGTIVPTAVAGESASGTTAGPTARSV</sequence>
<evidence type="ECO:0000256" key="5">
    <source>
        <dbReference type="ARBA" id="ARBA00023136"/>
    </source>
</evidence>
<feature type="transmembrane region" description="Helical" evidence="6">
    <location>
        <begin position="98"/>
        <end position="121"/>
    </location>
</feature>
<dbReference type="Proteomes" id="UP000360750">
    <property type="component" value="Unassembled WGS sequence"/>
</dbReference>
<dbReference type="EMBL" id="CAACYD010000007">
    <property type="protein sequence ID" value="VFA89826.1"/>
    <property type="molecule type" value="Genomic_DNA"/>
</dbReference>
<keyword evidence="2 6" id="KW-0813">Transport</keyword>
<feature type="transmembrane region" description="Helical" evidence="6">
    <location>
        <begin position="331"/>
        <end position="351"/>
    </location>
</feature>
<keyword evidence="5 6" id="KW-0472">Membrane</keyword>
<dbReference type="InterPro" id="IPR001204">
    <property type="entry name" value="Phos_transporter"/>
</dbReference>